<dbReference type="AlphaFoldDB" id="A0A841Q5V2"/>
<evidence type="ECO:0000313" key="2">
    <source>
        <dbReference type="Proteomes" id="UP000581688"/>
    </source>
</evidence>
<sequence length="343" mass="40650">MYRIGILLFIISSLWITGCTWEEVTKSVFPKELVDVHTEYKHDTCLGENIPCEELGGQFIDSLGNERNMILEGFFPEEEYKAQDFEPIISYLVRGKEIVEPITETDNPSFNEIIQDTVYHEEIWSIVDNIIPVEKRDMLEVLILYTDGEQNELASVEPMESDPRKWILNIDVMDVDNKYNFVNTIVHEYGHLLTLNDTQINTINDPYLKENNPALFEELQTTCSSYFTDYGCSKETAYISAFYKQFWEHDLEEVWEWIDPYNEFDVYQFYLEHEDHFLHDYAATSIYEDIAESWTYFVFSDRIDHPTYVWEEKVNFFYQYPELVEIRAEILKSVVDLVNNPAF</sequence>
<dbReference type="RefSeq" id="WP_174496680.1">
    <property type="nucleotide sequence ID" value="NZ_CADDWK010000008.1"/>
</dbReference>
<organism evidence="1 2">
    <name type="scientific">Salirhabdus euzebyi</name>
    <dbReference type="NCBI Taxonomy" id="394506"/>
    <lineage>
        <taxon>Bacteria</taxon>
        <taxon>Bacillati</taxon>
        <taxon>Bacillota</taxon>
        <taxon>Bacilli</taxon>
        <taxon>Bacillales</taxon>
        <taxon>Bacillaceae</taxon>
        <taxon>Salirhabdus</taxon>
    </lineage>
</organism>
<protein>
    <submittedName>
        <fullName evidence="1">Uncharacterized protein</fullName>
    </submittedName>
</protein>
<dbReference type="Proteomes" id="UP000581688">
    <property type="component" value="Unassembled WGS sequence"/>
</dbReference>
<evidence type="ECO:0000313" key="1">
    <source>
        <dbReference type="EMBL" id="MBB6453771.1"/>
    </source>
</evidence>
<dbReference type="PROSITE" id="PS51257">
    <property type="entry name" value="PROKAR_LIPOPROTEIN"/>
    <property type="match status" value="1"/>
</dbReference>
<comment type="caution">
    <text evidence="1">The sequence shown here is derived from an EMBL/GenBank/DDBJ whole genome shotgun (WGS) entry which is preliminary data.</text>
</comment>
<name>A0A841Q5V2_9BACI</name>
<dbReference type="EMBL" id="JACHGH010000006">
    <property type="protein sequence ID" value="MBB6453771.1"/>
    <property type="molecule type" value="Genomic_DNA"/>
</dbReference>
<keyword evidence="2" id="KW-1185">Reference proteome</keyword>
<proteinExistence type="predicted"/>
<reference evidence="1 2" key="1">
    <citation type="submission" date="2020-08" db="EMBL/GenBank/DDBJ databases">
        <title>Genomic Encyclopedia of Type Strains, Phase IV (KMG-IV): sequencing the most valuable type-strain genomes for metagenomic binning, comparative biology and taxonomic classification.</title>
        <authorList>
            <person name="Goeker M."/>
        </authorList>
    </citation>
    <scope>NUCLEOTIDE SEQUENCE [LARGE SCALE GENOMIC DNA]</scope>
    <source>
        <strain evidence="1 2">DSM 19612</strain>
    </source>
</reference>
<accession>A0A841Q5V2</accession>
<gene>
    <name evidence="1" type="ORF">HNQ94_002222</name>
</gene>